<evidence type="ECO:0000256" key="7">
    <source>
        <dbReference type="SAM" id="Phobius"/>
    </source>
</evidence>
<dbReference type="InterPro" id="IPR000719">
    <property type="entry name" value="Prot_kinase_dom"/>
</dbReference>
<keyword evidence="7" id="KW-0472">Membrane</keyword>
<feature type="binding site" evidence="5">
    <location>
        <position position="47"/>
    </location>
    <ligand>
        <name>ATP</name>
        <dbReference type="ChEBI" id="CHEBI:30616"/>
    </ligand>
</feature>
<dbReference type="InterPro" id="IPR008266">
    <property type="entry name" value="Tyr_kinase_AS"/>
</dbReference>
<keyword evidence="4 5" id="KW-0067">ATP-binding</keyword>
<sequence>MDRAWDEAPASPLLDGRYRLGECIGQGGMGRVYRADDVVLGRSVAVKVVKPAGDVSNTPERVRNEVRLLAAVEHPSLVTLLDARIEDPSASYLVMEYVDGPSLAHRLRDGALTELEAASLAVNLASGLQALHRAGVVHRDITPSNILLAPSALSRVPFHAKLADFGVAFLLDSTRLTTPGMVVGTAAYLAPEQVKGDAAATPADIYALGLVLLEALTGERAYPHASGIGAIMARLVEPPRIPEAVGPVWTRLLSRMIAIDPSERPTADEVVAIATALCRTARPERIVAATRTSGSTVPVTSLPTQPLALSVLPAVAAPPVATVPQIAAVPPTRVAPGSGERASLRRSRARGLRRRRAVILIGAAALIAGLAIPAGWWAFAGQVEQPEVIATEPELDAPASLVPSDEDGAVTDASDDIVPASSSGAASDTAEQEGGARSASENAEREQEKAARDAEKTARDEERAAAAADHEAAKAQEKAEREQEKAARDAEKAAREAERSAKPEKRDR</sequence>
<dbReference type="GO" id="GO:0004674">
    <property type="term" value="F:protein serine/threonine kinase activity"/>
    <property type="evidence" value="ECO:0007669"/>
    <property type="project" value="UniProtKB-EC"/>
</dbReference>
<protein>
    <submittedName>
        <fullName evidence="9">Serine/threonine-protein kinase</fullName>
        <ecNumber evidence="9">2.7.11.1</ecNumber>
    </submittedName>
</protein>
<dbReference type="SUPFAM" id="SSF56112">
    <property type="entry name" value="Protein kinase-like (PK-like)"/>
    <property type="match status" value="1"/>
</dbReference>
<dbReference type="InterPro" id="IPR011009">
    <property type="entry name" value="Kinase-like_dom_sf"/>
</dbReference>
<dbReference type="CDD" id="cd14014">
    <property type="entry name" value="STKc_PknB_like"/>
    <property type="match status" value="1"/>
</dbReference>
<dbReference type="EC" id="2.7.11.1" evidence="9"/>
<comment type="caution">
    <text evidence="9">The sequence shown here is derived from an EMBL/GenBank/DDBJ whole genome shotgun (WGS) entry which is preliminary data.</text>
</comment>
<gene>
    <name evidence="9" type="ORF">ACFQ0P_11305</name>
</gene>
<dbReference type="Gene3D" id="3.30.200.20">
    <property type="entry name" value="Phosphorylase Kinase, domain 1"/>
    <property type="match status" value="1"/>
</dbReference>
<accession>A0ABW3AJ62</accession>
<keyword evidence="10" id="KW-1185">Reference proteome</keyword>
<dbReference type="Proteomes" id="UP001597055">
    <property type="component" value="Unassembled WGS sequence"/>
</dbReference>
<evidence type="ECO:0000256" key="2">
    <source>
        <dbReference type="ARBA" id="ARBA00022741"/>
    </source>
</evidence>
<dbReference type="PROSITE" id="PS50011">
    <property type="entry name" value="PROTEIN_KINASE_DOM"/>
    <property type="match status" value="1"/>
</dbReference>
<evidence type="ECO:0000256" key="6">
    <source>
        <dbReference type="SAM" id="MobiDB-lite"/>
    </source>
</evidence>
<feature type="transmembrane region" description="Helical" evidence="7">
    <location>
        <begin position="357"/>
        <end position="379"/>
    </location>
</feature>
<evidence type="ECO:0000256" key="4">
    <source>
        <dbReference type="ARBA" id="ARBA00022840"/>
    </source>
</evidence>
<feature type="domain" description="Protein kinase" evidence="8">
    <location>
        <begin position="18"/>
        <end position="277"/>
    </location>
</feature>
<proteinExistence type="predicted"/>
<evidence type="ECO:0000259" key="8">
    <source>
        <dbReference type="PROSITE" id="PS50011"/>
    </source>
</evidence>
<feature type="compositionally biased region" description="Acidic residues" evidence="6">
    <location>
        <begin position="404"/>
        <end position="415"/>
    </location>
</feature>
<evidence type="ECO:0000256" key="1">
    <source>
        <dbReference type="ARBA" id="ARBA00022679"/>
    </source>
</evidence>
<evidence type="ECO:0000313" key="9">
    <source>
        <dbReference type="EMBL" id="MFD0790988.1"/>
    </source>
</evidence>
<keyword evidence="1 9" id="KW-0808">Transferase</keyword>
<dbReference type="PANTHER" id="PTHR43289:SF34">
    <property type="entry name" value="SERINE_THREONINE-PROTEIN KINASE YBDM-RELATED"/>
    <property type="match status" value="1"/>
</dbReference>
<evidence type="ECO:0000256" key="5">
    <source>
        <dbReference type="PROSITE-ProRule" id="PRU10141"/>
    </source>
</evidence>
<feature type="region of interest" description="Disordered" evidence="6">
    <location>
        <begin position="398"/>
        <end position="508"/>
    </location>
</feature>
<reference evidence="10" key="1">
    <citation type="journal article" date="2019" name="Int. J. Syst. Evol. Microbiol.">
        <title>The Global Catalogue of Microorganisms (GCM) 10K type strain sequencing project: providing services to taxonomists for standard genome sequencing and annotation.</title>
        <authorList>
            <consortium name="The Broad Institute Genomics Platform"/>
            <consortium name="The Broad Institute Genome Sequencing Center for Infectious Disease"/>
            <person name="Wu L."/>
            <person name="Ma J."/>
        </authorList>
    </citation>
    <scope>NUCLEOTIDE SEQUENCE [LARGE SCALE GENOMIC DNA]</scope>
    <source>
        <strain evidence="10">CCUG 54523</strain>
    </source>
</reference>
<dbReference type="EMBL" id="JBHTII010000001">
    <property type="protein sequence ID" value="MFD0790988.1"/>
    <property type="molecule type" value="Genomic_DNA"/>
</dbReference>
<dbReference type="PROSITE" id="PS00109">
    <property type="entry name" value="PROTEIN_KINASE_TYR"/>
    <property type="match status" value="1"/>
</dbReference>
<dbReference type="RefSeq" id="WP_204978802.1">
    <property type="nucleotide sequence ID" value="NZ_JBHTII010000001.1"/>
</dbReference>
<evidence type="ECO:0000256" key="3">
    <source>
        <dbReference type="ARBA" id="ARBA00022777"/>
    </source>
</evidence>
<keyword evidence="7" id="KW-0812">Transmembrane</keyword>
<dbReference type="PROSITE" id="PS00107">
    <property type="entry name" value="PROTEIN_KINASE_ATP"/>
    <property type="match status" value="1"/>
</dbReference>
<keyword evidence="2 5" id="KW-0547">Nucleotide-binding</keyword>
<dbReference type="Gene3D" id="1.10.510.10">
    <property type="entry name" value="Transferase(Phosphotransferase) domain 1"/>
    <property type="match status" value="1"/>
</dbReference>
<dbReference type="Pfam" id="PF00069">
    <property type="entry name" value="Pkinase"/>
    <property type="match status" value="1"/>
</dbReference>
<dbReference type="PANTHER" id="PTHR43289">
    <property type="entry name" value="MITOGEN-ACTIVATED PROTEIN KINASE KINASE KINASE 20-RELATED"/>
    <property type="match status" value="1"/>
</dbReference>
<name>A0ABW3AJ62_9MICO</name>
<feature type="compositionally biased region" description="Basic and acidic residues" evidence="6">
    <location>
        <begin position="442"/>
        <end position="508"/>
    </location>
</feature>
<evidence type="ECO:0000313" key="10">
    <source>
        <dbReference type="Proteomes" id="UP001597055"/>
    </source>
</evidence>
<dbReference type="InterPro" id="IPR017441">
    <property type="entry name" value="Protein_kinase_ATP_BS"/>
</dbReference>
<keyword evidence="3 9" id="KW-0418">Kinase</keyword>
<keyword evidence="7" id="KW-1133">Transmembrane helix</keyword>
<organism evidence="9 10">
    <name type="scientific">Microbacterium insulae</name>
    <dbReference type="NCBI Taxonomy" id="483014"/>
    <lineage>
        <taxon>Bacteria</taxon>
        <taxon>Bacillati</taxon>
        <taxon>Actinomycetota</taxon>
        <taxon>Actinomycetes</taxon>
        <taxon>Micrococcales</taxon>
        <taxon>Microbacteriaceae</taxon>
        <taxon>Microbacterium</taxon>
    </lineage>
</organism>